<reference evidence="2 3" key="1">
    <citation type="submission" date="2014-04" db="EMBL/GenBank/DDBJ databases">
        <authorList>
            <consortium name="DOE Joint Genome Institute"/>
            <person name="Kuo A."/>
            <person name="Girlanda M."/>
            <person name="Perotto S."/>
            <person name="Kohler A."/>
            <person name="Nagy L.G."/>
            <person name="Floudas D."/>
            <person name="Copeland A."/>
            <person name="Barry K.W."/>
            <person name="Cichocki N."/>
            <person name="Veneault-Fourrey C."/>
            <person name="LaButti K."/>
            <person name="Lindquist E.A."/>
            <person name="Lipzen A."/>
            <person name="Lundell T."/>
            <person name="Morin E."/>
            <person name="Murat C."/>
            <person name="Sun H."/>
            <person name="Tunlid A."/>
            <person name="Henrissat B."/>
            <person name="Grigoriev I.V."/>
            <person name="Hibbett D.S."/>
            <person name="Martin F."/>
            <person name="Nordberg H.P."/>
            <person name="Cantor M.N."/>
            <person name="Hua S.X."/>
        </authorList>
    </citation>
    <scope>NUCLEOTIDE SEQUENCE [LARGE SCALE GENOMIC DNA]</scope>
    <source>
        <strain evidence="2 3">MUT 4182</strain>
    </source>
</reference>
<feature type="region of interest" description="Disordered" evidence="1">
    <location>
        <begin position="1"/>
        <end position="20"/>
    </location>
</feature>
<dbReference type="HOGENOM" id="CLU_056230_0_0_1"/>
<gene>
    <name evidence="2" type="ORF">M407DRAFT_10170</name>
</gene>
<dbReference type="AlphaFoldDB" id="A0A0C3Q1B0"/>
<accession>A0A0C3Q1B0</accession>
<organism evidence="2 3">
    <name type="scientific">Tulasnella calospora MUT 4182</name>
    <dbReference type="NCBI Taxonomy" id="1051891"/>
    <lineage>
        <taxon>Eukaryota</taxon>
        <taxon>Fungi</taxon>
        <taxon>Dikarya</taxon>
        <taxon>Basidiomycota</taxon>
        <taxon>Agaricomycotina</taxon>
        <taxon>Agaricomycetes</taxon>
        <taxon>Cantharellales</taxon>
        <taxon>Tulasnellaceae</taxon>
        <taxon>Tulasnella</taxon>
    </lineage>
</organism>
<reference evidence="3" key="2">
    <citation type="submission" date="2015-01" db="EMBL/GenBank/DDBJ databases">
        <title>Evolutionary Origins and Diversification of the Mycorrhizal Mutualists.</title>
        <authorList>
            <consortium name="DOE Joint Genome Institute"/>
            <consortium name="Mycorrhizal Genomics Consortium"/>
            <person name="Kohler A."/>
            <person name="Kuo A."/>
            <person name="Nagy L.G."/>
            <person name="Floudas D."/>
            <person name="Copeland A."/>
            <person name="Barry K.W."/>
            <person name="Cichocki N."/>
            <person name="Veneault-Fourrey C."/>
            <person name="LaButti K."/>
            <person name="Lindquist E.A."/>
            <person name="Lipzen A."/>
            <person name="Lundell T."/>
            <person name="Morin E."/>
            <person name="Murat C."/>
            <person name="Riley R."/>
            <person name="Ohm R."/>
            <person name="Sun H."/>
            <person name="Tunlid A."/>
            <person name="Henrissat B."/>
            <person name="Grigoriev I.V."/>
            <person name="Hibbett D.S."/>
            <person name="Martin F."/>
        </authorList>
    </citation>
    <scope>NUCLEOTIDE SEQUENCE [LARGE SCALE GENOMIC DNA]</scope>
    <source>
        <strain evidence="3">MUT 4182</strain>
    </source>
</reference>
<dbReference type="OrthoDB" id="2142040at2759"/>
<evidence type="ECO:0000313" key="3">
    <source>
        <dbReference type="Proteomes" id="UP000054248"/>
    </source>
</evidence>
<name>A0A0C3Q1B0_9AGAM</name>
<evidence type="ECO:0000256" key="1">
    <source>
        <dbReference type="SAM" id="MobiDB-lite"/>
    </source>
</evidence>
<dbReference type="EMBL" id="KN823123">
    <property type="protein sequence ID" value="KIO21950.1"/>
    <property type="molecule type" value="Genomic_DNA"/>
</dbReference>
<dbReference type="Proteomes" id="UP000054248">
    <property type="component" value="Unassembled WGS sequence"/>
</dbReference>
<proteinExistence type="predicted"/>
<keyword evidence="3" id="KW-1185">Reference proteome</keyword>
<evidence type="ECO:0000313" key="2">
    <source>
        <dbReference type="EMBL" id="KIO21950.1"/>
    </source>
</evidence>
<protein>
    <submittedName>
        <fullName evidence="2">Uncharacterized protein</fullName>
    </submittedName>
</protein>
<sequence>MENEPPPLNPRVDAPTHNPTFNGVDGIGYSEFIQAVRQHAFDNGKSRDNAWIADTAALLFSGPALDWYANTGAEENGTSNGFVFSGDSHVGAERLVQTIRRQAFATGTMNDDWWMADLASTVKLAVPLSEEEWLQQGRARRARITDPGSVSAMWYLVEVDEQIPPNAIPTGHENGSHLFCIRTWHQGDSRLASTDVSTNRDPLRGTDKSTFAMFLTKFSSATPTQSVGSLQVLDRLWAIARKAFSSQLQAYIGWSWREHQRGVSDVKILAWVDSSIP</sequence>